<dbReference type="SUPFAM" id="SSF55418">
    <property type="entry name" value="eIF4e-like"/>
    <property type="match status" value="1"/>
</dbReference>
<evidence type="ECO:0000313" key="3">
    <source>
        <dbReference type="Proteomes" id="UP000494365"/>
    </source>
</evidence>
<organism evidence="2 3">
    <name type="scientific">Paraburkholderia ultramafica</name>
    <dbReference type="NCBI Taxonomy" id="1544867"/>
    <lineage>
        <taxon>Bacteria</taxon>
        <taxon>Pseudomonadati</taxon>
        <taxon>Pseudomonadota</taxon>
        <taxon>Betaproteobacteria</taxon>
        <taxon>Burkholderiales</taxon>
        <taxon>Burkholderiaceae</taxon>
        <taxon>Paraburkholderia</taxon>
    </lineage>
</organism>
<accession>A0A6S7BCG9</accession>
<dbReference type="Pfam" id="PF08939">
    <property type="entry name" value="Bles03"/>
    <property type="match status" value="1"/>
</dbReference>
<dbReference type="PANTHER" id="PTHR31977:SF1">
    <property type="entry name" value="UPF0696 PROTEIN C11ORF68"/>
    <property type="match status" value="1"/>
</dbReference>
<proteinExistence type="inferred from homology"/>
<dbReference type="EMBL" id="CADIKK010000019">
    <property type="protein sequence ID" value="CAB3795551.1"/>
    <property type="molecule type" value="Genomic_DNA"/>
</dbReference>
<protein>
    <recommendedName>
        <fullName evidence="4">DUF1917 domain-containing protein</fullName>
    </recommendedName>
</protein>
<dbReference type="Proteomes" id="UP000494365">
    <property type="component" value="Unassembled WGS sequence"/>
</dbReference>
<dbReference type="InterPro" id="IPR023398">
    <property type="entry name" value="TIF_eIF4e-like"/>
</dbReference>
<comment type="similarity">
    <text evidence="1">Belongs to the UPF0696 family.</text>
</comment>
<dbReference type="AlphaFoldDB" id="A0A6S7BCG9"/>
<sequence>MRKSPSCGIIRSGPTTGKWCIFAPSSDVDQAWAKIKGAVEGDKLLFAKVSTALRSMGRDGHVICVYTRDWTDKQDLLRVREVLRSLGFVEELGYKRDIDTFNRIYGSDEWYLRA</sequence>
<evidence type="ECO:0000256" key="1">
    <source>
        <dbReference type="ARBA" id="ARBA00010568"/>
    </source>
</evidence>
<gene>
    <name evidence="2" type="ORF">LMG28614_04198</name>
</gene>
<reference evidence="2 3" key="1">
    <citation type="submission" date="2020-04" db="EMBL/GenBank/DDBJ databases">
        <authorList>
            <person name="De Canck E."/>
        </authorList>
    </citation>
    <scope>NUCLEOTIDE SEQUENCE [LARGE SCALE GENOMIC DNA]</scope>
    <source>
        <strain evidence="2 3">LMG 28614</strain>
    </source>
</reference>
<dbReference type="Gene3D" id="3.30.760.10">
    <property type="entry name" value="RNA Cap, Translation Initiation Factor Eif4e"/>
    <property type="match status" value="1"/>
</dbReference>
<dbReference type="PANTHER" id="PTHR31977">
    <property type="entry name" value="UPF0696 PROTEIN C11ORF68"/>
    <property type="match status" value="1"/>
</dbReference>
<evidence type="ECO:0008006" key="4">
    <source>
        <dbReference type="Google" id="ProtNLM"/>
    </source>
</evidence>
<evidence type="ECO:0000313" key="2">
    <source>
        <dbReference type="EMBL" id="CAB3795551.1"/>
    </source>
</evidence>
<name>A0A6S7BCG9_9BURK</name>
<dbReference type="InterPro" id="IPR015034">
    <property type="entry name" value="Bles03"/>
</dbReference>
<keyword evidence="3" id="KW-1185">Reference proteome</keyword>